<gene>
    <name evidence="1" type="ORF">ERS013165_02318</name>
</gene>
<dbReference type="Proteomes" id="UP000044806">
    <property type="component" value="Unassembled WGS sequence"/>
</dbReference>
<evidence type="ECO:0000313" key="1">
    <source>
        <dbReference type="EMBL" id="CSA74295.1"/>
    </source>
</evidence>
<reference evidence="1 2" key="1">
    <citation type="submission" date="2015-07" db="EMBL/GenBank/DDBJ databases">
        <authorList>
            <consortium name="Pathogen Informatics"/>
        </authorList>
    </citation>
    <scope>NUCLEOTIDE SEQUENCE [LARGE SCALE GENOMIC DNA]</scope>
    <source>
        <strain evidence="1 2">A51</strain>
    </source>
</reference>
<protein>
    <submittedName>
        <fullName evidence="1">Uncharacterized protein</fullName>
    </submittedName>
</protein>
<proteinExistence type="predicted"/>
<name>A0A655QVE8_VIBCL</name>
<sequence>MSWGNYAEILGSLNQPWVVGCDCHYYGDTLTTRQINARCRTTTQHRRSTNLI</sequence>
<dbReference type="EMBL" id="CWOW01000011">
    <property type="protein sequence ID" value="CSA74295.1"/>
    <property type="molecule type" value="Genomic_DNA"/>
</dbReference>
<evidence type="ECO:0000313" key="2">
    <source>
        <dbReference type="Proteomes" id="UP000044806"/>
    </source>
</evidence>
<organism evidence="1 2">
    <name type="scientific">Vibrio cholerae</name>
    <dbReference type="NCBI Taxonomy" id="666"/>
    <lineage>
        <taxon>Bacteria</taxon>
        <taxon>Pseudomonadati</taxon>
        <taxon>Pseudomonadota</taxon>
        <taxon>Gammaproteobacteria</taxon>
        <taxon>Vibrionales</taxon>
        <taxon>Vibrionaceae</taxon>
        <taxon>Vibrio</taxon>
    </lineage>
</organism>
<accession>A0A655QVE8</accession>
<dbReference type="AlphaFoldDB" id="A0A655QVE8"/>